<protein>
    <submittedName>
        <fullName evidence="1">SIR2 family protein</fullName>
    </submittedName>
</protein>
<dbReference type="AlphaFoldDB" id="A0A3A8KQJ5"/>
<dbReference type="OrthoDB" id="5480778at2"/>
<name>A0A3A8KQJ5_9BACT</name>
<dbReference type="Proteomes" id="UP000268313">
    <property type="component" value="Unassembled WGS sequence"/>
</dbReference>
<comment type="caution">
    <text evidence="1">The sequence shown here is derived from an EMBL/GenBank/DDBJ whole genome shotgun (WGS) entry which is preliminary data.</text>
</comment>
<evidence type="ECO:0000313" key="1">
    <source>
        <dbReference type="EMBL" id="RKH06541.1"/>
    </source>
</evidence>
<evidence type="ECO:0000313" key="2">
    <source>
        <dbReference type="Proteomes" id="UP000268313"/>
    </source>
</evidence>
<keyword evidence="2" id="KW-1185">Reference proteome</keyword>
<dbReference type="RefSeq" id="WP_120601349.1">
    <property type="nucleotide sequence ID" value="NZ_RAWE01000010.1"/>
</dbReference>
<dbReference type="Pfam" id="PF13289">
    <property type="entry name" value="SIR2_2"/>
    <property type="match status" value="1"/>
</dbReference>
<sequence>MSIQRIAQAIQKKQCILFLGAGIHAPPPDGSGQSYPPAARPPLGGELSRRLAQASSYDTAYPGKDTSHLQRVAWHCEHSLGRNALVAAIRKEVDEGKTPSPLLKLLAELDFPLIVTTNYDNLLERALFAANKSPRVSIYKPDATQHTDDLDSDPDPSNPFLVKIHGDISRPESLVVTDEDYIHFVMRMRDKDQFNPIPETLQYHLRRWPVLFVGYSLLDYNLRLLFRTLRWSADKARIPDSFSIDKYPDTLVKSLYDDQLRLVRFVVDDLWAFIPALHGQVTSQMKGAA</sequence>
<organism evidence="1 2">
    <name type="scientific">Corallococcus carmarthensis</name>
    <dbReference type="NCBI Taxonomy" id="2316728"/>
    <lineage>
        <taxon>Bacteria</taxon>
        <taxon>Pseudomonadati</taxon>
        <taxon>Myxococcota</taxon>
        <taxon>Myxococcia</taxon>
        <taxon>Myxococcales</taxon>
        <taxon>Cystobacterineae</taxon>
        <taxon>Myxococcaceae</taxon>
        <taxon>Corallococcus</taxon>
    </lineage>
</organism>
<dbReference type="InterPro" id="IPR029035">
    <property type="entry name" value="DHS-like_NAD/FAD-binding_dom"/>
</dbReference>
<accession>A0A3A8KQJ5</accession>
<gene>
    <name evidence="1" type="ORF">D7X32_05005</name>
</gene>
<proteinExistence type="predicted"/>
<dbReference type="SUPFAM" id="SSF52467">
    <property type="entry name" value="DHS-like NAD/FAD-binding domain"/>
    <property type="match status" value="1"/>
</dbReference>
<dbReference type="EMBL" id="RAWE01000010">
    <property type="protein sequence ID" value="RKH06541.1"/>
    <property type="molecule type" value="Genomic_DNA"/>
</dbReference>
<reference evidence="2" key="1">
    <citation type="submission" date="2018-09" db="EMBL/GenBank/DDBJ databases">
        <authorList>
            <person name="Livingstone P.G."/>
            <person name="Whitworth D.E."/>
        </authorList>
    </citation>
    <scope>NUCLEOTIDE SEQUENCE [LARGE SCALE GENOMIC DNA]</scope>
    <source>
        <strain evidence="2">CA043D</strain>
    </source>
</reference>